<dbReference type="EMBL" id="FWXH01000004">
    <property type="protein sequence ID" value="SMC22715.1"/>
    <property type="molecule type" value="Genomic_DNA"/>
</dbReference>
<dbReference type="InterPro" id="IPR019931">
    <property type="entry name" value="LPXTG_anchor"/>
</dbReference>
<keyword evidence="5" id="KW-0378">Hydrolase</keyword>
<dbReference type="InterPro" id="IPR008964">
    <property type="entry name" value="Invasin/intimin_cell_adhesion"/>
</dbReference>
<dbReference type="GO" id="GO:0004553">
    <property type="term" value="F:hydrolase activity, hydrolyzing O-glycosyl compounds"/>
    <property type="evidence" value="ECO:0007669"/>
    <property type="project" value="InterPro"/>
</dbReference>
<evidence type="ECO:0000256" key="8">
    <source>
        <dbReference type="SAM" id="MobiDB-lite"/>
    </source>
</evidence>
<keyword evidence="9" id="KW-1133">Transmembrane helix</keyword>
<dbReference type="STRING" id="1121291.SAMN02745134_01699"/>
<accession>A0A1W1XFB0</accession>
<dbReference type="Gene3D" id="2.60.40.10">
    <property type="entry name" value="Immunoglobulins"/>
    <property type="match status" value="3"/>
</dbReference>
<protein>
    <submittedName>
        <fullName evidence="11">LPXTG-motif cell wall anchor domain-containing protein</fullName>
    </submittedName>
</protein>
<dbReference type="SUPFAM" id="SSF51445">
    <property type="entry name" value="(Trans)glycosidases"/>
    <property type="match status" value="1"/>
</dbReference>
<evidence type="ECO:0000313" key="11">
    <source>
        <dbReference type="EMBL" id="SMC22715.1"/>
    </source>
</evidence>
<dbReference type="SMART" id="SM00635">
    <property type="entry name" value="BID_2"/>
    <property type="match status" value="2"/>
</dbReference>
<dbReference type="PANTHER" id="PTHR10357">
    <property type="entry name" value="ALPHA-AMYLASE FAMILY MEMBER"/>
    <property type="match status" value="1"/>
</dbReference>
<dbReference type="CDD" id="cd02857">
    <property type="entry name" value="E_set_CDase_PDE_N"/>
    <property type="match status" value="1"/>
</dbReference>
<feature type="domain" description="Gram-positive cocci surface proteins LPxTG" evidence="10">
    <location>
        <begin position="1445"/>
        <end position="1480"/>
    </location>
</feature>
<dbReference type="SUPFAM" id="SSF81296">
    <property type="entry name" value="E set domains"/>
    <property type="match status" value="3"/>
</dbReference>
<evidence type="ECO:0000256" key="7">
    <source>
        <dbReference type="ARBA" id="ARBA00023295"/>
    </source>
</evidence>
<comment type="similarity">
    <text evidence="1">Belongs to the glycosyl hydrolase 13 family.</text>
</comment>
<keyword evidence="9" id="KW-0472">Membrane</keyword>
<feature type="compositionally biased region" description="Gly residues" evidence="8">
    <location>
        <begin position="1233"/>
        <end position="1244"/>
    </location>
</feature>
<evidence type="ECO:0000256" key="5">
    <source>
        <dbReference type="ARBA" id="ARBA00022801"/>
    </source>
</evidence>
<dbReference type="Pfam" id="PF00746">
    <property type="entry name" value="Gram_pos_anchor"/>
    <property type="match status" value="1"/>
</dbReference>
<dbReference type="PANTHER" id="PTHR10357:SF210">
    <property type="entry name" value="MALTODEXTRIN GLUCOSIDASE"/>
    <property type="match status" value="1"/>
</dbReference>
<sequence>MKKLKKVLSLVITFFLLITFVPNIKTFASTTVNVSPTFQSITVNADRTVVFKYQGDSSTTSVSLAGDMNGWSSTATPMTKGDNNIWSITTGVLVPGKHEYKFVVNSSNWITDPQNTNTSSGGNSLAYVPGFYAINIAGQVQQNETTNVTAIKLNTDGTDAETTGVNWSTSQNSLATIDANGVLKASALPDGIDSKTISIMGEKDGITVTKNIEVVRKLTEQPGGKEVVLAGDIQAAVGASSWAPGDTKTRMLYQGNGLYKITLKNVPAGNYQYKVAIGGSWAENYGANGVNNGGNIALSVTNTKDVTFYYSDTTHVIVDTTTYVVDSPILSGTDVPANTILLDYGLTGVYSYKITLSKGTHSDLLITDGSKTIKVPTIDITENSKDVTISYDAVTGIIFNDLSTNKIDTANIYFNSKDASFKSIYGAIPTNTNVKFNLQAKKGDLTGAKLIILSGSGTMVLDMKKNGTFASDKNNQFDRWSVDFNPTTIGLYQYYFAVTNGSDVKAYGDDDGYYGAGKADDIGKVGKYDLTVYDQNFKTPDWMKNAVIYQIFPDRFFNGSTSNDYADTTARGNTLYECVNKWYSIPEDPNLEYEEDLNGNIIKDAAGKPIVSPDYKGNVGDGIWNNDVYGGDLKGIQDKLNYLKSLGVNTLYINPISEASSNHKYDTKDYSQVDPMLGNMDDYVNLINEAHKIGMHLILDGVFNHVSDDSIYFDRYGKYVEKGKPIGAYQYWSRVYDLMNKNANMSQKDAEGKVQTDLTAMGITDFHYKDWFIISNQKDASGVYKYNGWNGNDSMPEIQALNNSEHNVTSWANDIIDGPNADSKSWLKLGTDGWRLDAADSVSDDTWQHFRPAIKGLNSDDVIIGEIWGDSSKYLLGNMFDSVMNYRFRGAVQEYVTGSGDAVKAMNDLEKMREQYPKEAFEALMNIVDSHDTERIISDFDGIGNDSKSIAPNPSEADFAKMKLVPFIQMTYPGAPTIYYGDELGMPGGADPDDRRAMEWGEGNQTLVDWYARLANIRNAYPVLRTGDIVPLQVNDTNSSDVLAYTRNDTSNHAVVVANRKTTNISGLQLNVPDIADGTILTNALNNSEKYTVENGTVTVNVPAQSGTILVAKYTAADINEAGLKDAYNPSFVVSDKVRITGVSLDTSKSLEVGENVTLVANLEPNNATLKDVTWTSSDDNIAKVDKNGEVTAVGEGTTDISATTVDGGFTAKCKVTVVKPSNNGTGSSGNTSSGGNGASGTGSSGNVSSGGNTGSGDSGTNTKQTNGIQLKNNTSDIIAKIDDANITALEIDARENPIISKDVFNEMKGKNKTITFVTASATWVFNGKDITRYTTSDIDLSLKNVSYKLRDKEENKVKSILGKDINIASFSFNYNGILPGTAKITLSLGTDFANKTVNIYRYFADKNTYEIVTEATADANGYITISLNHCSDYFAAQKTIAASLPKTGSVIDESVLLIFGVIMLMFGAGVILLSRRKQK</sequence>
<evidence type="ECO:0000256" key="6">
    <source>
        <dbReference type="ARBA" id="ARBA00023088"/>
    </source>
</evidence>
<dbReference type="Gene3D" id="2.60.40.1080">
    <property type="match status" value="1"/>
</dbReference>
<dbReference type="InterPro" id="IPR006047">
    <property type="entry name" value="GH13_cat_dom"/>
</dbReference>
<feature type="compositionally biased region" description="Low complexity" evidence="8">
    <location>
        <begin position="1222"/>
        <end position="1232"/>
    </location>
</feature>
<evidence type="ECO:0000256" key="9">
    <source>
        <dbReference type="SAM" id="Phobius"/>
    </source>
</evidence>
<proteinExistence type="inferred from homology"/>
<evidence type="ECO:0000256" key="4">
    <source>
        <dbReference type="ARBA" id="ARBA00022729"/>
    </source>
</evidence>
<dbReference type="InterPro" id="IPR014756">
    <property type="entry name" value="Ig_E-set"/>
</dbReference>
<evidence type="ECO:0000313" key="12">
    <source>
        <dbReference type="Proteomes" id="UP000192468"/>
    </source>
</evidence>
<keyword evidence="6" id="KW-0572">Peptidoglycan-anchor</keyword>
<dbReference type="Pfam" id="PF16561">
    <property type="entry name" value="AMPK1_CBM"/>
    <property type="match status" value="1"/>
</dbReference>
<dbReference type="NCBIfam" id="TIGR01167">
    <property type="entry name" value="LPXTG_anchor"/>
    <property type="match status" value="1"/>
</dbReference>
<dbReference type="SUPFAM" id="SSF51011">
    <property type="entry name" value="Glycosyl hydrolase domain"/>
    <property type="match status" value="1"/>
</dbReference>
<evidence type="ECO:0000256" key="2">
    <source>
        <dbReference type="ARBA" id="ARBA00022512"/>
    </source>
</evidence>
<dbReference type="InterPro" id="IPR017853">
    <property type="entry name" value="GH"/>
</dbReference>
<dbReference type="InterPro" id="IPR054409">
    <property type="entry name" value="X25_BaPul-like"/>
</dbReference>
<dbReference type="InterPro" id="IPR013783">
    <property type="entry name" value="Ig-like_fold"/>
</dbReference>
<dbReference type="Proteomes" id="UP000192468">
    <property type="component" value="Unassembled WGS sequence"/>
</dbReference>
<dbReference type="CDD" id="cd11338">
    <property type="entry name" value="AmyAc_CMD"/>
    <property type="match status" value="1"/>
</dbReference>
<dbReference type="InterPro" id="IPR004185">
    <property type="entry name" value="Glyco_hydro_13_lg-like_dom"/>
</dbReference>
<evidence type="ECO:0000256" key="1">
    <source>
        <dbReference type="ARBA" id="ARBA00008061"/>
    </source>
</evidence>
<reference evidence="11 12" key="1">
    <citation type="submission" date="2017-04" db="EMBL/GenBank/DDBJ databases">
        <authorList>
            <person name="Afonso C.L."/>
            <person name="Miller P.J."/>
            <person name="Scott M.A."/>
            <person name="Spackman E."/>
            <person name="Goraichik I."/>
            <person name="Dimitrov K.M."/>
            <person name="Suarez D.L."/>
            <person name="Swayne D.E."/>
        </authorList>
    </citation>
    <scope>NUCLEOTIDE SEQUENCE [LARGE SCALE GENOMIC DNA]</scope>
    <source>
        <strain evidence="11 12">DSM 12555</strain>
    </source>
</reference>
<dbReference type="GO" id="GO:0005975">
    <property type="term" value="P:carbohydrate metabolic process"/>
    <property type="evidence" value="ECO:0007669"/>
    <property type="project" value="InterPro"/>
</dbReference>
<keyword evidence="9" id="KW-0812">Transmembrane</keyword>
<dbReference type="PROSITE" id="PS50847">
    <property type="entry name" value="GRAM_POS_ANCHORING"/>
    <property type="match status" value="1"/>
</dbReference>
<dbReference type="SUPFAM" id="SSF49373">
    <property type="entry name" value="Invasin/intimin cell-adhesion fragments"/>
    <property type="match status" value="1"/>
</dbReference>
<dbReference type="SMART" id="SM00642">
    <property type="entry name" value="Aamy"/>
    <property type="match status" value="1"/>
</dbReference>
<name>A0A1W1XFB0_9CLOT</name>
<dbReference type="InterPro" id="IPR003343">
    <property type="entry name" value="Big_2"/>
</dbReference>
<dbReference type="InterPro" id="IPR013780">
    <property type="entry name" value="Glyco_hydro_b"/>
</dbReference>
<feature type="transmembrane region" description="Helical" evidence="9">
    <location>
        <begin position="1456"/>
        <end position="1474"/>
    </location>
</feature>
<keyword evidence="7" id="KW-0326">Glycosidase</keyword>
<dbReference type="CDD" id="cd12962">
    <property type="entry name" value="X25_BaPul_like"/>
    <property type="match status" value="1"/>
</dbReference>
<dbReference type="OrthoDB" id="9805159at2"/>
<keyword evidence="3" id="KW-0964">Secreted</keyword>
<evidence type="ECO:0000256" key="3">
    <source>
        <dbReference type="ARBA" id="ARBA00022525"/>
    </source>
</evidence>
<keyword evidence="12" id="KW-1185">Reference proteome</keyword>
<evidence type="ECO:0000259" key="10">
    <source>
        <dbReference type="PROSITE" id="PS50847"/>
    </source>
</evidence>
<dbReference type="Pfam" id="PF02368">
    <property type="entry name" value="Big_2"/>
    <property type="match status" value="1"/>
</dbReference>
<dbReference type="InterPro" id="IPR032640">
    <property type="entry name" value="AMPK1_CBM"/>
</dbReference>
<dbReference type="Gene3D" id="3.20.20.80">
    <property type="entry name" value="Glycosidases"/>
    <property type="match status" value="1"/>
</dbReference>
<gene>
    <name evidence="11" type="ORF">SAMN02745134_01699</name>
</gene>
<feature type="region of interest" description="Disordered" evidence="8">
    <location>
        <begin position="1219"/>
        <end position="1269"/>
    </location>
</feature>
<dbReference type="RefSeq" id="WP_084115180.1">
    <property type="nucleotide sequence ID" value="NZ_FWXH01000004.1"/>
</dbReference>
<keyword evidence="4" id="KW-0732">Signal</keyword>
<keyword evidence="2" id="KW-0134">Cell wall</keyword>
<dbReference type="Pfam" id="PF22058">
    <property type="entry name" value="X25_BaPul_like"/>
    <property type="match status" value="1"/>
</dbReference>
<dbReference type="Gene3D" id="2.60.40.1180">
    <property type="entry name" value="Golgi alpha-mannosidase II"/>
    <property type="match status" value="1"/>
</dbReference>
<dbReference type="Pfam" id="PF00128">
    <property type="entry name" value="Alpha-amylase"/>
    <property type="match status" value="1"/>
</dbReference>
<organism evidence="11 12">
    <name type="scientific">Clostridium acidisoli DSM 12555</name>
    <dbReference type="NCBI Taxonomy" id="1121291"/>
    <lineage>
        <taxon>Bacteria</taxon>
        <taxon>Bacillati</taxon>
        <taxon>Bacillota</taxon>
        <taxon>Clostridia</taxon>
        <taxon>Eubacteriales</taxon>
        <taxon>Clostridiaceae</taxon>
        <taxon>Clostridium</taxon>
    </lineage>
</organism>